<dbReference type="Pfam" id="PF01108">
    <property type="entry name" value="Tissue_fac"/>
    <property type="match status" value="1"/>
</dbReference>
<keyword evidence="9" id="KW-1185">Reference proteome</keyword>
<dbReference type="FunFam" id="2.60.40.10:FF:000348">
    <property type="entry name" value="Interleukin 20 receptor subunit alpha"/>
    <property type="match status" value="1"/>
</dbReference>
<keyword evidence="4" id="KW-0675">Receptor</keyword>
<dbReference type="SUPFAM" id="SSF49265">
    <property type="entry name" value="Fibronectin type III"/>
    <property type="match status" value="2"/>
</dbReference>
<evidence type="ECO:0000259" key="6">
    <source>
        <dbReference type="Pfam" id="PF01108"/>
    </source>
</evidence>
<dbReference type="InterPro" id="IPR036116">
    <property type="entry name" value="FN3_sf"/>
</dbReference>
<dbReference type="InterPro" id="IPR050650">
    <property type="entry name" value="Type-II_Cytokine-TF_Rcpt"/>
</dbReference>
<protein>
    <submittedName>
        <fullName evidence="8">Interleukin-22 receptor subunit alpha-2-like</fullName>
    </submittedName>
</protein>
<dbReference type="PANTHER" id="PTHR20859">
    <property type="entry name" value="INTERFERON/INTERLEUKIN RECEPTOR"/>
    <property type="match status" value="1"/>
</dbReference>
<dbReference type="PANTHER" id="PTHR20859:SF53">
    <property type="entry name" value="INTERLEUKIN-22 RECEPTOR SUBUNIT ALPHA-1"/>
    <property type="match status" value="1"/>
</dbReference>
<evidence type="ECO:0000313" key="8">
    <source>
        <dbReference type="Ensembl" id="ENSHCOP00000014549.1"/>
    </source>
</evidence>
<dbReference type="AlphaFoldDB" id="A0A3Q2Y9N1"/>
<proteinExistence type="inferred from homology"/>
<sequence>MNRVVIGGLLLLLKLSAGITAPGAPSSFFLLCLVMVESHVILCVCVSTVAPPARIKFDSVDFKNVLRWMPPANSSNVHYDVQWKIYGDAKWRDADDCQGIRRLHCDLSGVTSDLREWYYARLRACSSSASSSWILSPRFSPQWDTQISAPQLRLNASEQGIKVRVRTPKALAKKMLSSHLRATLVYHVYVINEEGKEEVFELLCCSGKFVVSKVKHKTKYCFQAQSVAKLQGRRSARGPAKCVTVR</sequence>
<dbReference type="GO" id="GO:0004896">
    <property type="term" value="F:cytokine receptor activity"/>
    <property type="evidence" value="ECO:0007669"/>
    <property type="project" value="TreeGrafter"/>
</dbReference>
<accession>A0A3Q2Y9N1</accession>
<evidence type="ECO:0000313" key="9">
    <source>
        <dbReference type="Proteomes" id="UP000264820"/>
    </source>
</evidence>
<dbReference type="Gene3D" id="2.60.40.10">
    <property type="entry name" value="Immunoglobulins"/>
    <property type="match status" value="2"/>
</dbReference>
<keyword evidence="2 5" id="KW-0732">Signal</keyword>
<dbReference type="Ensembl" id="ENSHCOT00000022202.1">
    <property type="protein sequence ID" value="ENSHCOP00000014549.1"/>
    <property type="gene ID" value="ENSHCOG00000018023.1"/>
</dbReference>
<dbReference type="Proteomes" id="UP000264820">
    <property type="component" value="Unplaced"/>
</dbReference>
<evidence type="ECO:0000256" key="5">
    <source>
        <dbReference type="SAM" id="SignalP"/>
    </source>
</evidence>
<name>A0A3Q2Y9N1_HIPCM</name>
<dbReference type="Pfam" id="PF09294">
    <property type="entry name" value="Interfer-bind"/>
    <property type="match status" value="1"/>
</dbReference>
<evidence type="ECO:0000256" key="4">
    <source>
        <dbReference type="ARBA" id="ARBA00023170"/>
    </source>
</evidence>
<dbReference type="InterPro" id="IPR013783">
    <property type="entry name" value="Ig-like_fold"/>
</dbReference>
<feature type="signal peptide" evidence="5">
    <location>
        <begin position="1"/>
        <end position="18"/>
    </location>
</feature>
<feature type="chain" id="PRO_5018687180" evidence="5">
    <location>
        <begin position="19"/>
        <end position="246"/>
    </location>
</feature>
<reference evidence="8" key="1">
    <citation type="submission" date="2025-08" db="UniProtKB">
        <authorList>
            <consortium name="Ensembl"/>
        </authorList>
    </citation>
    <scope>IDENTIFICATION</scope>
</reference>
<reference evidence="8" key="2">
    <citation type="submission" date="2025-09" db="UniProtKB">
        <authorList>
            <consortium name="Ensembl"/>
        </authorList>
    </citation>
    <scope>IDENTIFICATION</scope>
</reference>
<dbReference type="GO" id="GO:0005886">
    <property type="term" value="C:plasma membrane"/>
    <property type="evidence" value="ECO:0007669"/>
    <property type="project" value="TreeGrafter"/>
</dbReference>
<dbReference type="InterPro" id="IPR015373">
    <property type="entry name" value="Interferon/interleukin_rcp_dom"/>
</dbReference>
<comment type="similarity">
    <text evidence="1">Belongs to the type II cytokine receptor family.</text>
</comment>
<feature type="domain" description="Interferon/interleukin receptor" evidence="7">
    <location>
        <begin position="145"/>
        <end position="244"/>
    </location>
</feature>
<dbReference type="GeneTree" id="ENSGT00940000165457"/>
<evidence type="ECO:0000256" key="1">
    <source>
        <dbReference type="ARBA" id="ARBA00005399"/>
    </source>
</evidence>
<evidence type="ECO:0000259" key="7">
    <source>
        <dbReference type="Pfam" id="PF09294"/>
    </source>
</evidence>
<organism evidence="8 9">
    <name type="scientific">Hippocampus comes</name>
    <name type="common">Tiger tail seahorse</name>
    <dbReference type="NCBI Taxonomy" id="109280"/>
    <lineage>
        <taxon>Eukaryota</taxon>
        <taxon>Metazoa</taxon>
        <taxon>Chordata</taxon>
        <taxon>Craniata</taxon>
        <taxon>Vertebrata</taxon>
        <taxon>Euteleostomi</taxon>
        <taxon>Actinopterygii</taxon>
        <taxon>Neopterygii</taxon>
        <taxon>Teleostei</taxon>
        <taxon>Neoteleostei</taxon>
        <taxon>Acanthomorphata</taxon>
        <taxon>Syngnathiaria</taxon>
        <taxon>Syngnathiformes</taxon>
        <taxon>Syngnathoidei</taxon>
        <taxon>Syngnathidae</taxon>
        <taxon>Hippocampus</taxon>
    </lineage>
</organism>
<feature type="domain" description="Fibronectin type-III" evidence="6">
    <location>
        <begin position="30"/>
        <end position="133"/>
    </location>
</feature>
<evidence type="ECO:0000256" key="2">
    <source>
        <dbReference type="ARBA" id="ARBA00022729"/>
    </source>
</evidence>
<dbReference type="InterPro" id="IPR003961">
    <property type="entry name" value="FN3_dom"/>
</dbReference>
<dbReference type="STRING" id="109280.ENSHCOP00000014549"/>
<keyword evidence="3" id="KW-1015">Disulfide bond</keyword>
<dbReference type="CDD" id="cd00063">
    <property type="entry name" value="FN3"/>
    <property type="match status" value="1"/>
</dbReference>
<evidence type="ECO:0000256" key="3">
    <source>
        <dbReference type="ARBA" id="ARBA00023157"/>
    </source>
</evidence>